<organism evidence="9 10">
    <name type="scientific">Papaver nudicaule</name>
    <name type="common">Iceland poppy</name>
    <dbReference type="NCBI Taxonomy" id="74823"/>
    <lineage>
        <taxon>Eukaryota</taxon>
        <taxon>Viridiplantae</taxon>
        <taxon>Streptophyta</taxon>
        <taxon>Embryophyta</taxon>
        <taxon>Tracheophyta</taxon>
        <taxon>Spermatophyta</taxon>
        <taxon>Magnoliopsida</taxon>
        <taxon>Ranunculales</taxon>
        <taxon>Papaveraceae</taxon>
        <taxon>Papaveroideae</taxon>
        <taxon>Papaver</taxon>
    </lineage>
</organism>
<dbReference type="InterPro" id="IPR014476">
    <property type="entry name" value="AHL15-29"/>
</dbReference>
<dbReference type="CDD" id="cd11378">
    <property type="entry name" value="DUF296"/>
    <property type="match status" value="1"/>
</dbReference>
<reference evidence="9" key="1">
    <citation type="submission" date="2022-03" db="EMBL/GenBank/DDBJ databases">
        <title>A functionally conserved STORR gene fusion in Papaver species that diverged 16.8 million years ago.</title>
        <authorList>
            <person name="Catania T."/>
        </authorList>
    </citation>
    <scope>NUCLEOTIDE SEQUENCE</scope>
    <source>
        <strain evidence="9">S-191538</strain>
    </source>
</reference>
<dbReference type="InterPro" id="IPR005175">
    <property type="entry name" value="PPC_dom"/>
</dbReference>
<dbReference type="SUPFAM" id="SSF117856">
    <property type="entry name" value="AF0104/ALDC/Ptd012-like"/>
    <property type="match status" value="1"/>
</dbReference>
<evidence type="ECO:0000256" key="2">
    <source>
        <dbReference type="ARBA" id="ARBA00004123"/>
    </source>
</evidence>
<feature type="compositionally biased region" description="Low complexity" evidence="7">
    <location>
        <begin position="272"/>
        <end position="284"/>
    </location>
</feature>
<evidence type="ECO:0000256" key="6">
    <source>
        <dbReference type="ARBA" id="ARBA00023242"/>
    </source>
</evidence>
<keyword evidence="4" id="KW-0238">DNA-binding</keyword>
<dbReference type="AlphaFoldDB" id="A0AA41S5Q5"/>
<dbReference type="Pfam" id="PF03479">
    <property type="entry name" value="PCC"/>
    <property type="match status" value="1"/>
</dbReference>
<accession>A0AA41S5Q5</accession>
<dbReference type="GO" id="GO:0003680">
    <property type="term" value="F:minor groove of adenine-thymine-rich DNA binding"/>
    <property type="evidence" value="ECO:0007669"/>
    <property type="project" value="InterPro"/>
</dbReference>
<feature type="compositionally biased region" description="Basic residues" evidence="7">
    <location>
        <begin position="18"/>
        <end position="27"/>
    </location>
</feature>
<evidence type="ECO:0000313" key="9">
    <source>
        <dbReference type="EMBL" id="MCL7027668.1"/>
    </source>
</evidence>
<comment type="subcellular location">
    <subcellularLocation>
        <location evidence="2">Nucleus</location>
    </subcellularLocation>
</comment>
<dbReference type="PROSITE" id="PS51742">
    <property type="entry name" value="PPC"/>
    <property type="match status" value="1"/>
</dbReference>
<feature type="region of interest" description="Disordered" evidence="7">
    <location>
        <begin position="258"/>
        <end position="323"/>
    </location>
</feature>
<evidence type="ECO:0000256" key="4">
    <source>
        <dbReference type="ARBA" id="ARBA00023125"/>
    </source>
</evidence>
<comment type="function">
    <text evidence="1">Transcription factor that specifically binds AT-rich DNA sequences related to the nuclear matrix attachment regions (MARs).</text>
</comment>
<dbReference type="PANTHER" id="PTHR31100:SF69">
    <property type="entry name" value="AT-HOOK MOTIF NUCLEAR-LOCALIZED PROTEIN 17-RELATED"/>
    <property type="match status" value="1"/>
</dbReference>
<comment type="caution">
    <text evidence="9">The sequence shown here is derived from an EMBL/GenBank/DDBJ whole genome shotgun (WGS) entry which is preliminary data.</text>
</comment>
<protein>
    <recommendedName>
        <fullName evidence="8">PPC domain-containing protein</fullName>
    </recommendedName>
</protein>
<dbReference type="GO" id="GO:0005634">
    <property type="term" value="C:nucleus"/>
    <property type="evidence" value="ECO:0007669"/>
    <property type="project" value="UniProtKB-SubCell"/>
</dbReference>
<evidence type="ECO:0000256" key="3">
    <source>
        <dbReference type="ARBA" id="ARBA00023015"/>
    </source>
</evidence>
<sequence>MKGRDHEIPNNMFQKFHHPQQQHHHHYQQQQQQQQLHHQQQPLSRDQCQTSEEDDCRSNDNNSTINLQETTKKIKKDNQLLLINNNGSGSAGGGGGGGDGATIEVVRRPRGRPPGSKNRPKPPVVITQNIPTDECAMRPHVLEIPIGVDIINAITRFSRRHNIGVCVLSGSGTVANVSLHQPSTTPGATVTFHGRFEILSISATFVPPSSSLSAIISGFAISLAGPQGQIFGGSVVGSLIAASTVFVVASSFNNPSFHRLPGEDDDNEQVRNNNNNNNSSVSGGVTTGGGGVGSEERDSHSTPQPTTSPPPPQNDHQSSCSMSMYHLTNDVIWAPTPRQQHSHPLPPY</sequence>
<dbReference type="Gene3D" id="3.30.1330.80">
    <property type="entry name" value="Hypothetical protein, similar to alpha- acetolactate decarboxylase, domain 2"/>
    <property type="match status" value="1"/>
</dbReference>
<evidence type="ECO:0000259" key="8">
    <source>
        <dbReference type="PROSITE" id="PS51742"/>
    </source>
</evidence>
<name>A0AA41S5Q5_PAPNU</name>
<proteinExistence type="predicted"/>
<keyword evidence="6" id="KW-0539">Nucleus</keyword>
<gene>
    <name evidence="9" type="ORF">MKW94_019034</name>
</gene>
<feature type="domain" description="PPC" evidence="8">
    <location>
        <begin position="134"/>
        <end position="273"/>
    </location>
</feature>
<evidence type="ECO:0000256" key="5">
    <source>
        <dbReference type="ARBA" id="ARBA00023163"/>
    </source>
</evidence>
<dbReference type="PANTHER" id="PTHR31100">
    <property type="entry name" value="AT-HOOK MOTIF NUCLEAR-LOCALIZED PROTEIN 15"/>
    <property type="match status" value="1"/>
</dbReference>
<keyword evidence="5" id="KW-0804">Transcription</keyword>
<dbReference type="EMBL" id="JAJJMA010070857">
    <property type="protein sequence ID" value="MCL7027668.1"/>
    <property type="molecule type" value="Genomic_DNA"/>
</dbReference>
<evidence type="ECO:0000256" key="1">
    <source>
        <dbReference type="ARBA" id="ARBA00003687"/>
    </source>
</evidence>
<feature type="compositionally biased region" description="Low complexity" evidence="7">
    <location>
        <begin position="28"/>
        <end position="41"/>
    </location>
</feature>
<feature type="region of interest" description="Disordered" evidence="7">
    <location>
        <begin position="85"/>
        <end position="125"/>
    </location>
</feature>
<feature type="region of interest" description="Disordered" evidence="7">
    <location>
        <begin position="18"/>
        <end position="64"/>
    </location>
</feature>
<dbReference type="Proteomes" id="UP001177140">
    <property type="component" value="Unassembled WGS sequence"/>
</dbReference>
<dbReference type="FunFam" id="3.30.1330.80:FF:000006">
    <property type="entry name" value="AT-hook motif nuclear-localized protein"/>
    <property type="match status" value="1"/>
</dbReference>
<evidence type="ECO:0000313" key="10">
    <source>
        <dbReference type="Proteomes" id="UP001177140"/>
    </source>
</evidence>
<evidence type="ECO:0000256" key="7">
    <source>
        <dbReference type="SAM" id="MobiDB-lite"/>
    </source>
</evidence>
<keyword evidence="10" id="KW-1185">Reference proteome</keyword>
<feature type="compositionally biased region" description="Gly residues" evidence="7">
    <location>
        <begin position="89"/>
        <end position="100"/>
    </location>
</feature>
<dbReference type="GO" id="GO:0003700">
    <property type="term" value="F:DNA-binding transcription factor activity"/>
    <property type="evidence" value="ECO:0007669"/>
    <property type="project" value="TreeGrafter"/>
</dbReference>
<keyword evidence="3" id="KW-0805">Transcription regulation</keyword>